<protein>
    <submittedName>
        <fullName evidence="2">Uncharacterized protein</fullName>
    </submittedName>
</protein>
<reference evidence="3" key="1">
    <citation type="journal article" date="2005" name="Nature">
        <title>The map-based sequence of the rice genome.</title>
        <authorList>
            <consortium name="International rice genome sequencing project (IRGSP)"/>
            <person name="Matsumoto T."/>
            <person name="Wu J."/>
            <person name="Kanamori H."/>
            <person name="Katayose Y."/>
            <person name="Fujisawa M."/>
            <person name="Namiki N."/>
            <person name="Mizuno H."/>
            <person name="Yamamoto K."/>
            <person name="Antonio B.A."/>
            <person name="Baba T."/>
            <person name="Sakata K."/>
            <person name="Nagamura Y."/>
            <person name="Aoki H."/>
            <person name="Arikawa K."/>
            <person name="Arita K."/>
            <person name="Bito T."/>
            <person name="Chiden Y."/>
            <person name="Fujitsuka N."/>
            <person name="Fukunaka R."/>
            <person name="Hamada M."/>
            <person name="Harada C."/>
            <person name="Hayashi A."/>
            <person name="Hijishita S."/>
            <person name="Honda M."/>
            <person name="Hosokawa S."/>
            <person name="Ichikawa Y."/>
            <person name="Idonuma A."/>
            <person name="Iijima M."/>
            <person name="Ikeda M."/>
            <person name="Ikeno M."/>
            <person name="Ito K."/>
            <person name="Ito S."/>
            <person name="Ito T."/>
            <person name="Ito Y."/>
            <person name="Ito Y."/>
            <person name="Iwabuchi A."/>
            <person name="Kamiya K."/>
            <person name="Karasawa W."/>
            <person name="Kurita K."/>
            <person name="Katagiri S."/>
            <person name="Kikuta A."/>
            <person name="Kobayashi H."/>
            <person name="Kobayashi N."/>
            <person name="Machita K."/>
            <person name="Maehara T."/>
            <person name="Masukawa M."/>
            <person name="Mizubayashi T."/>
            <person name="Mukai Y."/>
            <person name="Nagasaki H."/>
            <person name="Nagata Y."/>
            <person name="Naito S."/>
            <person name="Nakashima M."/>
            <person name="Nakama Y."/>
            <person name="Nakamichi Y."/>
            <person name="Nakamura M."/>
            <person name="Meguro A."/>
            <person name="Negishi M."/>
            <person name="Ohta I."/>
            <person name="Ohta T."/>
            <person name="Okamoto M."/>
            <person name="Ono N."/>
            <person name="Saji S."/>
            <person name="Sakaguchi M."/>
            <person name="Sakai K."/>
            <person name="Shibata M."/>
            <person name="Shimokawa T."/>
            <person name="Song J."/>
            <person name="Takazaki Y."/>
            <person name="Terasawa K."/>
            <person name="Tsugane M."/>
            <person name="Tsuji K."/>
            <person name="Ueda S."/>
            <person name="Waki K."/>
            <person name="Yamagata H."/>
            <person name="Yamamoto M."/>
            <person name="Yamamoto S."/>
            <person name="Yamane H."/>
            <person name="Yoshiki S."/>
            <person name="Yoshihara R."/>
            <person name="Yukawa K."/>
            <person name="Zhong H."/>
            <person name="Yano M."/>
            <person name="Yuan Q."/>
            <person name="Ouyang S."/>
            <person name="Liu J."/>
            <person name="Jones K.M."/>
            <person name="Gansberger K."/>
            <person name="Moffat K."/>
            <person name="Hill J."/>
            <person name="Bera J."/>
            <person name="Fadrosh D."/>
            <person name="Jin S."/>
            <person name="Johri S."/>
            <person name="Kim M."/>
            <person name="Overton L."/>
            <person name="Reardon M."/>
            <person name="Tsitrin T."/>
            <person name="Vuong H."/>
            <person name="Weaver B."/>
            <person name="Ciecko A."/>
            <person name="Tallon L."/>
            <person name="Jackson J."/>
            <person name="Pai G."/>
            <person name="Aken S.V."/>
            <person name="Utterback T."/>
            <person name="Reidmuller S."/>
            <person name="Feldblyum T."/>
            <person name="Hsiao J."/>
            <person name="Zismann V."/>
            <person name="Iobst S."/>
            <person name="de Vazeille A.R."/>
            <person name="Buell C.R."/>
            <person name="Ying K."/>
            <person name="Li Y."/>
            <person name="Lu T."/>
            <person name="Huang Y."/>
            <person name="Zhao Q."/>
            <person name="Feng Q."/>
            <person name="Zhang L."/>
            <person name="Zhu J."/>
            <person name="Weng Q."/>
            <person name="Mu J."/>
            <person name="Lu Y."/>
            <person name="Fan D."/>
            <person name="Liu Y."/>
            <person name="Guan J."/>
            <person name="Zhang Y."/>
            <person name="Yu S."/>
            <person name="Liu X."/>
            <person name="Zhang Y."/>
            <person name="Hong G."/>
            <person name="Han B."/>
            <person name="Choisne N."/>
            <person name="Demange N."/>
            <person name="Orjeda G."/>
            <person name="Samain S."/>
            <person name="Cattolico L."/>
            <person name="Pelletier E."/>
            <person name="Couloux A."/>
            <person name="Segurens B."/>
            <person name="Wincker P."/>
            <person name="D'Hont A."/>
            <person name="Scarpelli C."/>
            <person name="Weissenbach J."/>
            <person name="Salanoubat M."/>
            <person name="Quetier F."/>
            <person name="Yu Y."/>
            <person name="Kim H.R."/>
            <person name="Rambo T."/>
            <person name="Currie J."/>
            <person name="Collura K."/>
            <person name="Luo M."/>
            <person name="Yang T."/>
            <person name="Ammiraju J.S.S."/>
            <person name="Engler F."/>
            <person name="Soderlund C."/>
            <person name="Wing R.A."/>
            <person name="Palmer L.E."/>
            <person name="de la Bastide M."/>
            <person name="Spiegel L."/>
            <person name="Nascimento L."/>
            <person name="Zutavern T."/>
            <person name="O'Shaughnessy A."/>
            <person name="Dike S."/>
            <person name="Dedhia N."/>
            <person name="Preston R."/>
            <person name="Balija V."/>
            <person name="McCombie W.R."/>
            <person name="Chow T."/>
            <person name="Chen H."/>
            <person name="Chung M."/>
            <person name="Chen C."/>
            <person name="Shaw J."/>
            <person name="Wu H."/>
            <person name="Hsiao K."/>
            <person name="Chao Y."/>
            <person name="Chu M."/>
            <person name="Cheng C."/>
            <person name="Hour A."/>
            <person name="Lee P."/>
            <person name="Lin S."/>
            <person name="Lin Y."/>
            <person name="Liou J."/>
            <person name="Liu S."/>
            <person name="Hsing Y."/>
            <person name="Raghuvanshi S."/>
            <person name="Mohanty A."/>
            <person name="Bharti A.K."/>
            <person name="Gaur A."/>
            <person name="Gupta V."/>
            <person name="Kumar D."/>
            <person name="Ravi V."/>
            <person name="Vij S."/>
            <person name="Kapur A."/>
            <person name="Khurana P."/>
            <person name="Khurana P."/>
            <person name="Khurana J.P."/>
            <person name="Tyagi A.K."/>
            <person name="Gaikwad K."/>
            <person name="Singh A."/>
            <person name="Dalal V."/>
            <person name="Srivastava S."/>
            <person name="Dixit A."/>
            <person name="Pal A.K."/>
            <person name="Ghazi I.A."/>
            <person name="Yadav M."/>
            <person name="Pandit A."/>
            <person name="Bhargava A."/>
            <person name="Sureshbabu K."/>
            <person name="Batra K."/>
            <person name="Sharma T.R."/>
            <person name="Mohapatra T."/>
            <person name="Singh N.K."/>
            <person name="Messing J."/>
            <person name="Nelson A.B."/>
            <person name="Fuks G."/>
            <person name="Kavchok S."/>
            <person name="Keizer G."/>
            <person name="Linton E."/>
            <person name="Llaca V."/>
            <person name="Song R."/>
            <person name="Tanyolac B."/>
            <person name="Young S."/>
            <person name="Ho-Il K."/>
            <person name="Hahn J.H."/>
            <person name="Sangsakoo G."/>
            <person name="Vanavichit A."/>
            <person name="de Mattos Luiz.A.T."/>
            <person name="Zimmer P.D."/>
            <person name="Malone G."/>
            <person name="Dellagostin O."/>
            <person name="de Oliveira A.C."/>
            <person name="Bevan M."/>
            <person name="Bancroft I."/>
            <person name="Minx P."/>
            <person name="Cordum H."/>
            <person name="Wilson R."/>
            <person name="Cheng Z."/>
            <person name="Jin W."/>
            <person name="Jiang J."/>
            <person name="Leong S.A."/>
            <person name="Iwama H."/>
            <person name="Gojobori T."/>
            <person name="Itoh T."/>
            <person name="Niimura Y."/>
            <person name="Fujii Y."/>
            <person name="Habara T."/>
            <person name="Sakai H."/>
            <person name="Sato Y."/>
            <person name="Wilson G."/>
            <person name="Kumar K."/>
            <person name="McCouch S."/>
            <person name="Juretic N."/>
            <person name="Hoen D."/>
            <person name="Wright S."/>
            <person name="Bruskiewich R."/>
            <person name="Bureau T."/>
            <person name="Miyao A."/>
            <person name="Hirochika H."/>
            <person name="Nishikawa T."/>
            <person name="Kadowaki K."/>
            <person name="Sugiura M."/>
            <person name="Burr B."/>
            <person name="Sasaki T."/>
        </authorList>
    </citation>
    <scope>NUCLEOTIDE SEQUENCE [LARGE SCALE GENOMIC DNA]</scope>
    <source>
        <strain evidence="3">cv. Nipponbare</strain>
    </source>
</reference>
<dbReference type="Proteomes" id="UP000000763">
    <property type="component" value="Chromosome 9"/>
</dbReference>
<sequence length="196" mass="21913">MASSVEGDDARGDGGESELRLAGARRRRQSRKLGEPKLELAGAWMRKHLGRQLEDGVRSHRRLSHGLELPSSCLIREGNEATSSGCGHREEVTTSSWVIARTRMWSWLSSEKTDAAMPSPELHATNLPSRLHGLVLEELGATRVAPAPCRGDEKERKRAEDDEEEHARIWGPLLCTADIQRSILVEENRIETCFRV</sequence>
<feature type="region of interest" description="Disordered" evidence="1">
    <location>
        <begin position="1"/>
        <end position="33"/>
    </location>
</feature>
<evidence type="ECO:0000313" key="2">
    <source>
        <dbReference type="EMBL" id="BAD29271.1"/>
    </source>
</evidence>
<accession>Q6EPZ9</accession>
<proteinExistence type="predicted"/>
<feature type="compositionally biased region" description="Basic and acidic residues" evidence="1">
    <location>
        <begin position="8"/>
        <end position="19"/>
    </location>
</feature>
<reference evidence="3" key="2">
    <citation type="journal article" date="2008" name="Nucleic Acids Res.">
        <title>The rice annotation project database (RAP-DB): 2008 update.</title>
        <authorList>
            <consortium name="The rice annotation project (RAP)"/>
        </authorList>
    </citation>
    <scope>GENOME REANNOTATION</scope>
    <source>
        <strain evidence="3">cv. Nipponbare</strain>
    </source>
</reference>
<gene>
    <name evidence="2" type="primary">P0014G10.31</name>
</gene>
<dbReference type="EMBL" id="AP005784">
    <property type="protein sequence ID" value="BAD29271.1"/>
    <property type="molecule type" value="Genomic_DNA"/>
</dbReference>
<organism evidence="2 3">
    <name type="scientific">Oryza sativa subsp. japonica</name>
    <name type="common">Rice</name>
    <dbReference type="NCBI Taxonomy" id="39947"/>
    <lineage>
        <taxon>Eukaryota</taxon>
        <taxon>Viridiplantae</taxon>
        <taxon>Streptophyta</taxon>
        <taxon>Embryophyta</taxon>
        <taxon>Tracheophyta</taxon>
        <taxon>Spermatophyta</taxon>
        <taxon>Magnoliopsida</taxon>
        <taxon>Liliopsida</taxon>
        <taxon>Poales</taxon>
        <taxon>Poaceae</taxon>
        <taxon>BOP clade</taxon>
        <taxon>Oryzoideae</taxon>
        <taxon>Oryzeae</taxon>
        <taxon>Oryzinae</taxon>
        <taxon>Oryza</taxon>
        <taxon>Oryza sativa</taxon>
    </lineage>
</organism>
<evidence type="ECO:0000256" key="1">
    <source>
        <dbReference type="SAM" id="MobiDB-lite"/>
    </source>
</evidence>
<evidence type="ECO:0000313" key="3">
    <source>
        <dbReference type="Proteomes" id="UP000000763"/>
    </source>
</evidence>
<name>Q6EPZ9_ORYSJ</name>
<dbReference type="AlphaFoldDB" id="Q6EPZ9"/>